<evidence type="ECO:0000256" key="6">
    <source>
        <dbReference type="ARBA" id="ARBA00022856"/>
    </source>
</evidence>
<evidence type="ECO:0000256" key="7">
    <source>
        <dbReference type="ARBA" id="ARBA00022927"/>
    </source>
</evidence>
<keyword evidence="2 12" id="KW-0813">Transport</keyword>
<keyword evidence="7" id="KW-0653">Protein transport</keyword>
<feature type="transmembrane region" description="Helical" evidence="12">
    <location>
        <begin position="310"/>
        <end position="329"/>
    </location>
</feature>
<sequence length="345" mass="36787">MTTEKDQISGKPAGPVGSAPAGTPAPGGRPSEAAQGMAVVARSQGQLVRRRFLRHRAAMASIAVLFIVVVLAFSSIGFLGIPGWWKYSYDAAGTVVNRGAPTLSVVPTWLGGNGFSIGEHPFGQDDLGRDYFALTMRGTQISLLIALVVGVVSTVVGTVIGALSGYYRGMVETVLMRFTDVIITIPVLVIAAVLGQKYGNGGPFVLALVVAAVTWTSLARLVRGEFLSQREKEFVEAARALGAKPRRIIFRHILPNTVGVITVAATLSVATAILLETALSYLGFGVRAPDTSLGLLVSTYQNAFTTRPWLFWWPGLFIVAIALCVNFIGDGLRDAFDPRQNRVRA</sequence>
<comment type="caution">
    <text evidence="15">The sequence shown here is derived from an EMBL/GenBank/DDBJ whole genome shotgun (WGS) entry which is preliminary data.</text>
</comment>
<organism evidence="15 16">
    <name type="scientific">Nakamurella leprariae</name>
    <dbReference type="NCBI Taxonomy" id="2803911"/>
    <lineage>
        <taxon>Bacteria</taxon>
        <taxon>Bacillati</taxon>
        <taxon>Actinomycetota</taxon>
        <taxon>Actinomycetes</taxon>
        <taxon>Nakamurellales</taxon>
        <taxon>Nakamurellaceae</taxon>
        <taxon>Nakamurella</taxon>
    </lineage>
</organism>
<protein>
    <recommendedName>
        <fullName evidence="11">Oligopeptide transport system permease protein OppC</fullName>
    </recommendedName>
</protein>
<evidence type="ECO:0000256" key="11">
    <source>
        <dbReference type="ARBA" id="ARBA00072251"/>
    </source>
</evidence>
<reference evidence="15" key="1">
    <citation type="submission" date="2021-01" db="EMBL/GenBank/DDBJ databases">
        <title>YIM 132084 draft genome.</title>
        <authorList>
            <person name="An D."/>
        </authorList>
    </citation>
    <scope>NUCLEOTIDE SEQUENCE</scope>
    <source>
        <strain evidence="15">YIM 132084</strain>
    </source>
</reference>
<evidence type="ECO:0000256" key="10">
    <source>
        <dbReference type="ARBA" id="ARBA00024202"/>
    </source>
</evidence>
<keyword evidence="4" id="KW-0997">Cell inner membrane</keyword>
<evidence type="ECO:0000256" key="2">
    <source>
        <dbReference type="ARBA" id="ARBA00022448"/>
    </source>
</evidence>
<dbReference type="GO" id="GO:0055085">
    <property type="term" value="P:transmembrane transport"/>
    <property type="evidence" value="ECO:0007669"/>
    <property type="project" value="InterPro"/>
</dbReference>
<dbReference type="InterPro" id="IPR050366">
    <property type="entry name" value="BP-dependent_transpt_permease"/>
</dbReference>
<feature type="domain" description="ABC transmembrane type-1" evidence="14">
    <location>
        <begin position="139"/>
        <end position="329"/>
    </location>
</feature>
<evidence type="ECO:0000313" key="16">
    <source>
        <dbReference type="Proteomes" id="UP000663792"/>
    </source>
</evidence>
<keyword evidence="5 12" id="KW-0812">Transmembrane</keyword>
<dbReference type="EMBL" id="JAERWK010000016">
    <property type="protein sequence ID" value="MBM9468283.1"/>
    <property type="molecule type" value="Genomic_DNA"/>
</dbReference>
<dbReference type="Pfam" id="PF00528">
    <property type="entry name" value="BPD_transp_1"/>
    <property type="match status" value="1"/>
</dbReference>
<keyword evidence="6" id="KW-0571">Peptide transport</keyword>
<evidence type="ECO:0000256" key="8">
    <source>
        <dbReference type="ARBA" id="ARBA00022989"/>
    </source>
</evidence>
<keyword evidence="16" id="KW-1185">Reference proteome</keyword>
<keyword evidence="8 12" id="KW-1133">Transmembrane helix</keyword>
<dbReference type="PROSITE" id="PS50928">
    <property type="entry name" value="ABC_TM1"/>
    <property type="match status" value="1"/>
</dbReference>
<dbReference type="PANTHER" id="PTHR43386">
    <property type="entry name" value="OLIGOPEPTIDE TRANSPORT SYSTEM PERMEASE PROTEIN APPC"/>
    <property type="match status" value="1"/>
</dbReference>
<feature type="region of interest" description="Disordered" evidence="13">
    <location>
        <begin position="1"/>
        <end position="36"/>
    </location>
</feature>
<evidence type="ECO:0000256" key="3">
    <source>
        <dbReference type="ARBA" id="ARBA00022475"/>
    </source>
</evidence>
<dbReference type="GO" id="GO:0005886">
    <property type="term" value="C:plasma membrane"/>
    <property type="evidence" value="ECO:0007669"/>
    <property type="project" value="UniProtKB-SubCell"/>
</dbReference>
<dbReference type="Gene3D" id="1.10.3720.10">
    <property type="entry name" value="MetI-like"/>
    <property type="match status" value="1"/>
</dbReference>
<evidence type="ECO:0000256" key="13">
    <source>
        <dbReference type="SAM" id="MobiDB-lite"/>
    </source>
</evidence>
<dbReference type="GO" id="GO:0015031">
    <property type="term" value="P:protein transport"/>
    <property type="evidence" value="ECO:0007669"/>
    <property type="project" value="UniProtKB-KW"/>
</dbReference>
<feature type="transmembrane region" description="Helical" evidence="12">
    <location>
        <begin position="141"/>
        <end position="167"/>
    </location>
</feature>
<dbReference type="GO" id="GO:0015833">
    <property type="term" value="P:peptide transport"/>
    <property type="evidence" value="ECO:0007669"/>
    <property type="project" value="UniProtKB-KW"/>
</dbReference>
<feature type="transmembrane region" description="Helical" evidence="12">
    <location>
        <begin position="174"/>
        <end position="195"/>
    </location>
</feature>
<dbReference type="InterPro" id="IPR025966">
    <property type="entry name" value="OppC_N"/>
</dbReference>
<comment type="similarity">
    <text evidence="10">Belongs to the binding-protein-dependent transport system permease family. OppBC subfamily.</text>
</comment>
<gene>
    <name evidence="15" type="ORF">JL106_13440</name>
</gene>
<dbReference type="InterPro" id="IPR035906">
    <property type="entry name" value="MetI-like_sf"/>
</dbReference>
<keyword evidence="9 12" id="KW-0472">Membrane</keyword>
<evidence type="ECO:0000256" key="1">
    <source>
        <dbReference type="ARBA" id="ARBA00004429"/>
    </source>
</evidence>
<feature type="compositionally biased region" description="Low complexity" evidence="13">
    <location>
        <begin position="10"/>
        <end position="30"/>
    </location>
</feature>
<evidence type="ECO:0000259" key="14">
    <source>
        <dbReference type="PROSITE" id="PS50928"/>
    </source>
</evidence>
<evidence type="ECO:0000313" key="15">
    <source>
        <dbReference type="EMBL" id="MBM9468283.1"/>
    </source>
</evidence>
<comment type="subcellular location">
    <subcellularLocation>
        <location evidence="1">Cell inner membrane</location>
        <topology evidence="1">Multi-pass membrane protein</topology>
    </subcellularLocation>
    <subcellularLocation>
        <location evidence="12">Cell membrane</location>
        <topology evidence="12">Multi-pass membrane protein</topology>
    </subcellularLocation>
</comment>
<dbReference type="CDD" id="cd06261">
    <property type="entry name" value="TM_PBP2"/>
    <property type="match status" value="1"/>
</dbReference>
<accession>A0A938YET5</accession>
<dbReference type="Proteomes" id="UP000663792">
    <property type="component" value="Unassembled WGS sequence"/>
</dbReference>
<proteinExistence type="inferred from homology"/>
<dbReference type="SUPFAM" id="SSF161098">
    <property type="entry name" value="MetI-like"/>
    <property type="match status" value="1"/>
</dbReference>
<name>A0A938YET5_9ACTN</name>
<dbReference type="AlphaFoldDB" id="A0A938YET5"/>
<dbReference type="Pfam" id="PF12911">
    <property type="entry name" value="OppC_N"/>
    <property type="match status" value="1"/>
</dbReference>
<feature type="transmembrane region" description="Helical" evidence="12">
    <location>
        <begin position="201"/>
        <end position="222"/>
    </location>
</feature>
<keyword evidence="3" id="KW-1003">Cell membrane</keyword>
<dbReference type="InterPro" id="IPR000515">
    <property type="entry name" value="MetI-like"/>
</dbReference>
<evidence type="ECO:0000256" key="12">
    <source>
        <dbReference type="RuleBase" id="RU363032"/>
    </source>
</evidence>
<feature type="transmembrane region" description="Helical" evidence="12">
    <location>
        <begin position="57"/>
        <end position="81"/>
    </location>
</feature>
<dbReference type="PANTHER" id="PTHR43386:SF2">
    <property type="entry name" value="OLIGOPEPTIDE TRANSPORT SYSTEM PERMEASE PROTEIN OPPC"/>
    <property type="match status" value="1"/>
</dbReference>
<feature type="transmembrane region" description="Helical" evidence="12">
    <location>
        <begin position="253"/>
        <end position="275"/>
    </location>
</feature>
<evidence type="ECO:0000256" key="5">
    <source>
        <dbReference type="ARBA" id="ARBA00022692"/>
    </source>
</evidence>
<evidence type="ECO:0000256" key="4">
    <source>
        <dbReference type="ARBA" id="ARBA00022519"/>
    </source>
</evidence>
<evidence type="ECO:0000256" key="9">
    <source>
        <dbReference type="ARBA" id="ARBA00023136"/>
    </source>
</evidence>